<gene>
    <name evidence="5" type="ORF">H0H81_010667</name>
</gene>
<dbReference type="AlphaFoldDB" id="A0A9P7K585"/>
<evidence type="ECO:0000259" key="4">
    <source>
        <dbReference type="PROSITE" id="PS00498"/>
    </source>
</evidence>
<dbReference type="Pfam" id="PF00264">
    <property type="entry name" value="Tyrosinase"/>
    <property type="match status" value="1"/>
</dbReference>
<feature type="domain" description="Tyrosinase copper-binding" evidence="4">
    <location>
        <begin position="231"/>
        <end position="242"/>
    </location>
</feature>
<dbReference type="Proteomes" id="UP000717328">
    <property type="component" value="Unassembled WGS sequence"/>
</dbReference>
<evidence type="ECO:0000313" key="6">
    <source>
        <dbReference type="Proteomes" id="UP000717328"/>
    </source>
</evidence>
<dbReference type="PROSITE" id="PS00498">
    <property type="entry name" value="TYROSINASE_2"/>
    <property type="match status" value="1"/>
</dbReference>
<dbReference type="GO" id="GO:0046872">
    <property type="term" value="F:metal ion binding"/>
    <property type="evidence" value="ECO:0007669"/>
    <property type="project" value="UniProtKB-KW"/>
</dbReference>
<evidence type="ECO:0000313" key="5">
    <source>
        <dbReference type="EMBL" id="KAG5635596.1"/>
    </source>
</evidence>
<name>A0A9P7K585_9AGAR</name>
<keyword evidence="2" id="KW-0186">Copper</keyword>
<dbReference type="Gene3D" id="1.10.1280.10">
    <property type="entry name" value="Di-copper center containing domain from catechol oxidase"/>
    <property type="match status" value="1"/>
</dbReference>
<dbReference type="PANTHER" id="PTHR11474:SF126">
    <property type="entry name" value="TYROSINASE-LIKE PROTEIN TYR-1-RELATED"/>
    <property type="match status" value="1"/>
</dbReference>
<dbReference type="InterPro" id="IPR008922">
    <property type="entry name" value="Di-copper_centre_dom_sf"/>
</dbReference>
<dbReference type="InterPro" id="IPR002227">
    <property type="entry name" value="Tyrosinase_Cu-bd"/>
</dbReference>
<dbReference type="PANTHER" id="PTHR11474">
    <property type="entry name" value="TYROSINASE FAMILY MEMBER"/>
    <property type="match status" value="1"/>
</dbReference>
<dbReference type="PRINTS" id="PR00092">
    <property type="entry name" value="TYROSINASE"/>
</dbReference>
<evidence type="ECO:0000259" key="3">
    <source>
        <dbReference type="PROSITE" id="PS00497"/>
    </source>
</evidence>
<accession>A0A9P7K585</accession>
<organism evidence="5 6">
    <name type="scientific">Sphagnurus paluster</name>
    <dbReference type="NCBI Taxonomy" id="117069"/>
    <lineage>
        <taxon>Eukaryota</taxon>
        <taxon>Fungi</taxon>
        <taxon>Dikarya</taxon>
        <taxon>Basidiomycota</taxon>
        <taxon>Agaricomycotina</taxon>
        <taxon>Agaricomycetes</taxon>
        <taxon>Agaricomycetidae</taxon>
        <taxon>Agaricales</taxon>
        <taxon>Tricholomatineae</taxon>
        <taxon>Lyophyllaceae</taxon>
        <taxon>Sphagnurus</taxon>
    </lineage>
</organism>
<dbReference type="SUPFAM" id="SSF48056">
    <property type="entry name" value="Di-copper centre-containing domain"/>
    <property type="match status" value="1"/>
</dbReference>
<comment type="caution">
    <text evidence="5">The sequence shown here is derived from an EMBL/GenBank/DDBJ whole genome shotgun (WGS) entry which is preliminary data.</text>
</comment>
<protein>
    <recommendedName>
        <fullName evidence="3 4">Tyrosinase copper-binding domain-containing protein</fullName>
    </recommendedName>
</protein>
<dbReference type="EMBL" id="JABCKI010006057">
    <property type="protein sequence ID" value="KAG5635596.1"/>
    <property type="molecule type" value="Genomic_DNA"/>
</dbReference>
<dbReference type="OrthoDB" id="6132182at2759"/>
<proteinExistence type="predicted"/>
<dbReference type="GO" id="GO:0016491">
    <property type="term" value="F:oxidoreductase activity"/>
    <property type="evidence" value="ECO:0007669"/>
    <property type="project" value="InterPro"/>
</dbReference>
<keyword evidence="1" id="KW-0479">Metal-binding</keyword>
<keyword evidence="6" id="KW-1185">Reference proteome</keyword>
<dbReference type="PROSITE" id="PS00497">
    <property type="entry name" value="TYROSINASE_1"/>
    <property type="match status" value="1"/>
</dbReference>
<evidence type="ECO:0000256" key="2">
    <source>
        <dbReference type="ARBA" id="ARBA00023008"/>
    </source>
</evidence>
<dbReference type="InterPro" id="IPR050316">
    <property type="entry name" value="Tyrosinase/Hemocyanin"/>
</dbReference>
<reference evidence="5" key="1">
    <citation type="submission" date="2021-02" db="EMBL/GenBank/DDBJ databases">
        <authorList>
            <person name="Nieuwenhuis M."/>
            <person name="Van De Peppel L.J.J."/>
        </authorList>
    </citation>
    <scope>NUCLEOTIDE SEQUENCE</scope>
    <source>
        <strain evidence="5">D49</strain>
    </source>
</reference>
<feature type="domain" description="Tyrosinase copper-binding" evidence="3">
    <location>
        <begin position="75"/>
        <end position="92"/>
    </location>
</feature>
<sequence length="306" mass="34876">MSRGTEISDAAAETQECEVMLQRKEWRMLEVHERKDYIRAVQCLQGLPPISSFPSVKSRFDDFQALHINLTDRIHLVGQFLPWHRRFVSVYEAKLRKKCGYQGANPYWDWTKDSKNLTTLLRSPVFNPTTGFGGGLVGTEGPVPPGPFSTYTLSLGPGPIIQRHQLMRGLNASFLAYLTKAQVLNTTRQPTFESFRIELEGRPVTPDVKIHDGGHRLIGGDMADTYSSPADPIFYLHHANLDRIWWEWQMVDPQTRLFDISGRTSVDPPYQNVTLDFMLDMGGVAPHVPIRKVMDIRRKPGCYVYV</sequence>
<evidence type="ECO:0000256" key="1">
    <source>
        <dbReference type="ARBA" id="ARBA00022723"/>
    </source>
</evidence>
<reference evidence="5" key="2">
    <citation type="submission" date="2021-10" db="EMBL/GenBank/DDBJ databases">
        <title>Phylogenomics reveals ancestral predisposition of the termite-cultivated fungus Termitomyces towards a domesticated lifestyle.</title>
        <authorList>
            <person name="Auxier B."/>
            <person name="Grum-Grzhimaylo A."/>
            <person name="Cardenas M.E."/>
            <person name="Lodge J.D."/>
            <person name="Laessoe T."/>
            <person name="Pedersen O."/>
            <person name="Smith M.E."/>
            <person name="Kuyper T.W."/>
            <person name="Franco-Molano E.A."/>
            <person name="Baroni T.J."/>
            <person name="Aanen D.K."/>
        </authorList>
    </citation>
    <scope>NUCLEOTIDE SEQUENCE</scope>
    <source>
        <strain evidence="5">D49</strain>
    </source>
</reference>